<proteinExistence type="predicted"/>
<evidence type="ECO:0000313" key="2">
    <source>
        <dbReference type="EMBL" id="CAF1529530.1"/>
    </source>
</evidence>
<gene>
    <name evidence="2" type="ORF">OVA965_LOCUS38180</name>
    <name evidence="3" type="ORF">TMI583_LOCUS39340</name>
</gene>
<protein>
    <submittedName>
        <fullName evidence="2">Uncharacterized protein</fullName>
    </submittedName>
</protein>
<evidence type="ECO:0000313" key="4">
    <source>
        <dbReference type="Proteomes" id="UP000677228"/>
    </source>
</evidence>
<reference evidence="2" key="1">
    <citation type="submission" date="2021-02" db="EMBL/GenBank/DDBJ databases">
        <authorList>
            <person name="Nowell W R."/>
        </authorList>
    </citation>
    <scope>NUCLEOTIDE SEQUENCE</scope>
</reference>
<evidence type="ECO:0000256" key="1">
    <source>
        <dbReference type="SAM" id="Phobius"/>
    </source>
</evidence>
<name>A0A8S2FRL6_9BILA</name>
<keyword evidence="1" id="KW-1133">Transmembrane helix</keyword>
<comment type="caution">
    <text evidence="2">The sequence shown here is derived from an EMBL/GenBank/DDBJ whole genome shotgun (WGS) entry which is preliminary data.</text>
</comment>
<feature type="transmembrane region" description="Helical" evidence="1">
    <location>
        <begin position="12"/>
        <end position="32"/>
    </location>
</feature>
<dbReference type="Proteomes" id="UP000677228">
    <property type="component" value="Unassembled WGS sequence"/>
</dbReference>
<dbReference type="EMBL" id="CAJNOK010037272">
    <property type="protein sequence ID" value="CAF1529530.1"/>
    <property type="molecule type" value="Genomic_DNA"/>
</dbReference>
<accession>A0A8S2FRL6</accession>
<evidence type="ECO:0000313" key="3">
    <source>
        <dbReference type="EMBL" id="CAF4316318.1"/>
    </source>
</evidence>
<sequence>MGAPIRENQENYVVLMAIIFAVLLIRDVAPFINVIQQACHAPATGTTAPISGNSFHNVSAVNRETAPPPYDESQIKV</sequence>
<keyword evidence="1" id="KW-0472">Membrane</keyword>
<keyword evidence="1" id="KW-0812">Transmembrane</keyword>
<dbReference type="AlphaFoldDB" id="A0A8S2FRL6"/>
<organism evidence="2 4">
    <name type="scientific">Didymodactylos carnosus</name>
    <dbReference type="NCBI Taxonomy" id="1234261"/>
    <lineage>
        <taxon>Eukaryota</taxon>
        <taxon>Metazoa</taxon>
        <taxon>Spiralia</taxon>
        <taxon>Gnathifera</taxon>
        <taxon>Rotifera</taxon>
        <taxon>Eurotatoria</taxon>
        <taxon>Bdelloidea</taxon>
        <taxon>Philodinida</taxon>
        <taxon>Philodinidae</taxon>
        <taxon>Didymodactylos</taxon>
    </lineage>
</organism>
<dbReference type="EMBL" id="CAJOBA010059489">
    <property type="protein sequence ID" value="CAF4316318.1"/>
    <property type="molecule type" value="Genomic_DNA"/>
</dbReference>
<dbReference type="Proteomes" id="UP000682733">
    <property type="component" value="Unassembled WGS sequence"/>
</dbReference>